<dbReference type="AlphaFoldDB" id="A0A3R8JRJ7"/>
<dbReference type="Proteomes" id="UP000274920">
    <property type="component" value="Unassembled WGS sequence"/>
</dbReference>
<reference evidence="1" key="1">
    <citation type="submission" date="2018-10" db="EMBL/GenBank/DDBJ databases">
        <title>Schaedlerella arabinophila gen. nov. sp. nov., isolated from the mouse intestinal tract and comparative analysis with the genome of the closely related altered Schaedler flora strain ASF502.</title>
        <authorList>
            <person name="Miyake S."/>
            <person name="Soh M."/>
            <person name="Seedorf H."/>
        </authorList>
    </citation>
    <scope>NUCLEOTIDE SEQUENCE [LARGE SCALE GENOMIC DNA]</scope>
    <source>
        <strain evidence="1">DSM 106076</strain>
    </source>
</reference>
<evidence type="ECO:0000313" key="2">
    <source>
        <dbReference type="Proteomes" id="UP000274920"/>
    </source>
</evidence>
<dbReference type="EMBL" id="RHJS01000002">
    <property type="protein sequence ID" value="RRK34071.1"/>
    <property type="molecule type" value="Genomic_DNA"/>
</dbReference>
<sequence length="290" mass="33461">MIMEKENRKHKDSLFVDLFYQDETAKKNLLSLYNALHDTEYQDENVIRKVKTPDVLYKNFKNDISFEVDGQVLVLGEHQSTVNPNIPLRCLLYVGRAYEQLIDKKARYRTTLVKIPTPEFYTFYNGQKDQPLEQELKLSDAFINPVGNNSAELKVKVININSDKAHELLKKCDILREYSQFIDTVRAHSGEESAIKKAIRECIDRGILADYLKRKGSEVENMLIAEYSYEEDIQVKQQEAKQQGRQEGLILSGRIFQTVKSNPNLTDEQIAAEVGCEPEEVESTRKMFGI</sequence>
<protein>
    <submittedName>
        <fullName evidence="1">Uncharacterized protein</fullName>
    </submittedName>
</protein>
<name>A0A3R8JRJ7_9FIRM</name>
<gene>
    <name evidence="1" type="ORF">EBB54_24030</name>
</gene>
<keyword evidence="2" id="KW-1185">Reference proteome</keyword>
<comment type="caution">
    <text evidence="1">The sequence shown here is derived from an EMBL/GenBank/DDBJ whole genome shotgun (WGS) entry which is preliminary data.</text>
</comment>
<accession>A0A3R8JRJ7</accession>
<organism evidence="1 2">
    <name type="scientific">Schaedlerella arabinosiphila</name>
    <dbReference type="NCBI Taxonomy" id="2044587"/>
    <lineage>
        <taxon>Bacteria</taxon>
        <taxon>Bacillati</taxon>
        <taxon>Bacillota</taxon>
        <taxon>Clostridia</taxon>
        <taxon>Lachnospirales</taxon>
        <taxon>Lachnospiraceae</taxon>
        <taxon>Schaedlerella</taxon>
    </lineage>
</organism>
<dbReference type="RefSeq" id="WP_125129242.1">
    <property type="nucleotide sequence ID" value="NZ_RHJS01000002.1"/>
</dbReference>
<evidence type="ECO:0000313" key="1">
    <source>
        <dbReference type="EMBL" id="RRK34071.1"/>
    </source>
</evidence>
<proteinExistence type="predicted"/>